<sequence length="1040" mass="118154">MKTSPTTNNRSEPKRDDSETESTAQAIFDKIMFTLKTEAFPTAIEKVLAEKFPNHTIIVWMYFNKQDKFYSLAKDILIPADTGLLSFFQKFPQPLSINKRDEHPYFNAESDNNIVPPDSHTFIIPILKRTGHPVGMIEISKPAKEKTFSRTDLLFGQLIMKKMSIYSNFLFPSESAISLVLSASFNDQFPQIVGKINHALEMHFKCRKADIWMYNTKKCRFFCFDPNREKPIQVEPPNAGVIGHCLESCTMIHERSVRSHPNYNYLLDGTYDEPVLAMPYVDLENRTWAVILRGRANPRYFTAIDVSDLRTSVSFIIHALSASMSPPQFEAQLDDFEQRLKALLDIAQNLSGTLDIDVLIPTIMDRAIQLLKSERCSLFLVDQTKQELVTHFHGGLDTEIRMPMNRGIVGHCAMTGETVNIEDAYLDSRFDKTVDLKTGYRTKSILCLPIYNNRGEIAGVTEMINKIGSDKFDADDIKMLMAFNVFCGISLDNAKLYQASLDLTKQLRTFVDLSAALSHADKIRNALQSILMSAMKAMDGLRATIYHIDQTNGKLTKLVNAGIEPKYDTIFAQLALQKLAPQIFGAQEIEEIVNSGADNKSVQDDNMSVKSNKANERQRRIASIITRNASIETMKSGGGAAEVNIVCSPMLTSENTPLGVLEIETAVKMMNENLKLLECFSVFAAISIEKFQLIDIVKLGQGERELKQMISDEERTLTTKIPEKMSIENDSIWKRHFDAQLWADQYITVLFNIFYRFDLPKEFNITNEKLFRFLTEIRDTYKKVPYHNWRHAVDVTQFVVYELLESGCDKVLTKFEVFALLVSAVCHDANHDGFTNVYNVKAETPLGILFKNQSVMETHHCQVAIGVISKEECNIFSALNAGDNRTMWMTIISLILSTDMAKHFEILKNFNAIMDAGEFSMENKDHRILLMQLLLKTADISNVSRPFDIANRWCDILCEEFFRQGDLEMAQGMEYTSDLNDKAHLDKPKSQIGFYTFVCLPLYQALARAFPQLSVNVKSVQSNLAIWKQTTEAKQKLNSS</sequence>
<dbReference type="InterPro" id="IPR003018">
    <property type="entry name" value="GAF"/>
</dbReference>
<dbReference type="InterPro" id="IPR029016">
    <property type="entry name" value="GAF-like_dom_sf"/>
</dbReference>
<dbReference type="Gene3D" id="3.30.450.40">
    <property type="match status" value="3"/>
</dbReference>
<dbReference type="SMR" id="A2DF08"/>
<dbReference type="InterPro" id="IPR036971">
    <property type="entry name" value="PDEase_catalytic_dom_sf"/>
</dbReference>
<evidence type="ECO:0000313" key="10">
    <source>
        <dbReference type="Proteomes" id="UP000001542"/>
    </source>
</evidence>
<dbReference type="Proteomes" id="UP000001542">
    <property type="component" value="Unassembled WGS sequence"/>
</dbReference>
<reference evidence="9" key="2">
    <citation type="journal article" date="2007" name="Science">
        <title>Draft genome sequence of the sexually transmitted pathogen Trichomonas vaginalis.</title>
        <authorList>
            <person name="Carlton J.M."/>
            <person name="Hirt R.P."/>
            <person name="Silva J.C."/>
            <person name="Delcher A.L."/>
            <person name="Schatz M."/>
            <person name="Zhao Q."/>
            <person name="Wortman J.R."/>
            <person name="Bidwell S.L."/>
            <person name="Alsmark U.C.M."/>
            <person name="Besteiro S."/>
            <person name="Sicheritz-Ponten T."/>
            <person name="Noel C.J."/>
            <person name="Dacks J.B."/>
            <person name="Foster P.G."/>
            <person name="Simillion C."/>
            <person name="Van de Peer Y."/>
            <person name="Miranda-Saavedra D."/>
            <person name="Barton G.J."/>
            <person name="Westrop G.D."/>
            <person name="Mueller S."/>
            <person name="Dessi D."/>
            <person name="Fiori P.L."/>
            <person name="Ren Q."/>
            <person name="Paulsen I."/>
            <person name="Zhang H."/>
            <person name="Bastida-Corcuera F.D."/>
            <person name="Simoes-Barbosa A."/>
            <person name="Brown M.T."/>
            <person name="Hayes R.D."/>
            <person name="Mukherjee M."/>
            <person name="Okumura C.Y."/>
            <person name="Schneider R."/>
            <person name="Smith A.J."/>
            <person name="Vanacova S."/>
            <person name="Villalvazo M."/>
            <person name="Haas B.J."/>
            <person name="Pertea M."/>
            <person name="Feldblyum T.V."/>
            <person name="Utterback T.R."/>
            <person name="Shu C.L."/>
            <person name="Osoegawa K."/>
            <person name="de Jong P.J."/>
            <person name="Hrdy I."/>
            <person name="Horvathova L."/>
            <person name="Zubacova Z."/>
            <person name="Dolezal P."/>
            <person name="Malik S.B."/>
            <person name="Logsdon J.M. Jr."/>
            <person name="Henze K."/>
            <person name="Gupta A."/>
            <person name="Wang C.C."/>
            <person name="Dunne R.L."/>
            <person name="Upcroft J.A."/>
            <person name="Upcroft P."/>
            <person name="White O."/>
            <person name="Salzberg S.L."/>
            <person name="Tang P."/>
            <person name="Chiu C.-H."/>
            <person name="Lee Y.-S."/>
            <person name="Embley T.M."/>
            <person name="Coombs G.H."/>
            <person name="Mottram J.C."/>
            <person name="Tachezy J."/>
            <person name="Fraser-Liggett C.M."/>
            <person name="Johnson P.J."/>
        </authorList>
    </citation>
    <scope>NUCLEOTIDE SEQUENCE [LARGE SCALE GENOMIC DNA]</scope>
    <source>
        <strain evidence="9">G3</strain>
    </source>
</reference>
<evidence type="ECO:0000259" key="8">
    <source>
        <dbReference type="PROSITE" id="PS51845"/>
    </source>
</evidence>
<evidence type="ECO:0000256" key="6">
    <source>
        <dbReference type="PIRSR" id="PIRSR623088-3"/>
    </source>
</evidence>
<dbReference type="Pfam" id="PF00233">
    <property type="entry name" value="PDEase_I"/>
    <property type="match status" value="1"/>
</dbReference>
<dbReference type="PANTHER" id="PTHR11347">
    <property type="entry name" value="CYCLIC NUCLEOTIDE PHOSPHODIESTERASE"/>
    <property type="match status" value="1"/>
</dbReference>
<dbReference type="SMART" id="SM00471">
    <property type="entry name" value="HDc"/>
    <property type="match status" value="1"/>
</dbReference>
<evidence type="ECO:0000313" key="9">
    <source>
        <dbReference type="EMBL" id="EAY21000.1"/>
    </source>
</evidence>
<dbReference type="SUPFAM" id="SSF55781">
    <property type="entry name" value="GAF domain-like"/>
    <property type="match status" value="4"/>
</dbReference>
<feature type="binding site" evidence="6">
    <location>
        <position position="791"/>
    </location>
    <ligand>
        <name>Zn(2+)</name>
        <dbReference type="ChEBI" id="CHEBI:29105"/>
        <label>1</label>
    </ligand>
</feature>
<dbReference type="GO" id="GO:0046872">
    <property type="term" value="F:metal ion binding"/>
    <property type="evidence" value="ECO:0007669"/>
    <property type="project" value="UniProtKB-KW"/>
</dbReference>
<evidence type="ECO:0000256" key="4">
    <source>
        <dbReference type="PIRSR" id="PIRSR623088-1"/>
    </source>
</evidence>
<dbReference type="Pfam" id="PF01590">
    <property type="entry name" value="GAF"/>
    <property type="match status" value="1"/>
</dbReference>
<feature type="binding site" evidence="5">
    <location>
        <begin position="787"/>
        <end position="791"/>
    </location>
    <ligand>
        <name>AMP</name>
        <dbReference type="ChEBI" id="CHEBI:456215"/>
    </ligand>
</feature>
<feature type="binding site" evidence="5">
    <location>
        <position position="991"/>
    </location>
    <ligand>
        <name>AMP</name>
        <dbReference type="ChEBI" id="CHEBI:456215"/>
    </ligand>
</feature>
<feature type="binding site" evidence="6">
    <location>
        <position position="828"/>
    </location>
    <ligand>
        <name>Zn(2+)</name>
        <dbReference type="ChEBI" id="CHEBI:29105"/>
        <label>1</label>
    </ligand>
</feature>
<keyword evidence="3" id="KW-0378">Hydrolase</keyword>
<dbReference type="VEuPathDB" id="TrichDB:TVAGG3_0531390"/>
<dbReference type="InterPro" id="IPR002073">
    <property type="entry name" value="PDEase_catalytic_dom"/>
</dbReference>
<protein>
    <submittedName>
        <fullName evidence="9">3'5'-cyclic nucleotide phosphodiesterase family protein</fullName>
    </submittedName>
</protein>
<dbReference type="GO" id="GO:0141162">
    <property type="term" value="P:negative regulation of cAMP/PKA signal transduction"/>
    <property type="evidence" value="ECO:0000318"/>
    <property type="project" value="GO_Central"/>
</dbReference>
<feature type="active site" description="Proton donor" evidence="4">
    <location>
        <position position="787"/>
    </location>
</feature>
<feature type="binding site" evidence="6">
    <location>
        <position position="828"/>
    </location>
    <ligand>
        <name>Zn(2+)</name>
        <dbReference type="ChEBI" id="CHEBI:29105"/>
        <label>2</label>
    </ligand>
</feature>
<dbReference type="SUPFAM" id="SSF109604">
    <property type="entry name" value="HD-domain/PDEase-like"/>
    <property type="match status" value="1"/>
</dbReference>
<organism evidence="9 10">
    <name type="scientific">Trichomonas vaginalis (strain ATCC PRA-98 / G3)</name>
    <dbReference type="NCBI Taxonomy" id="412133"/>
    <lineage>
        <taxon>Eukaryota</taxon>
        <taxon>Metamonada</taxon>
        <taxon>Parabasalia</taxon>
        <taxon>Trichomonadida</taxon>
        <taxon>Trichomonadidae</taxon>
        <taxon>Trichomonas</taxon>
    </lineage>
</organism>
<dbReference type="GO" id="GO:0047555">
    <property type="term" value="F:3',5'-cyclic-GMP phosphodiesterase activity"/>
    <property type="evidence" value="ECO:0000318"/>
    <property type="project" value="GO_Central"/>
</dbReference>
<feature type="binding site" evidence="5">
    <location>
        <position position="828"/>
    </location>
    <ligand>
        <name>AMP</name>
        <dbReference type="ChEBI" id="CHEBI:456215"/>
    </ligand>
</feature>
<accession>A2DF08</accession>
<dbReference type="VEuPathDB" id="TrichDB:TVAG_172570"/>
<evidence type="ECO:0000256" key="3">
    <source>
        <dbReference type="ARBA" id="ARBA00022801"/>
    </source>
</evidence>
<feature type="binding site" evidence="5">
    <location>
        <position position="939"/>
    </location>
    <ligand>
        <name>AMP</name>
        <dbReference type="ChEBI" id="CHEBI:456215"/>
    </ligand>
</feature>
<dbReference type="eggNOG" id="KOG3689">
    <property type="taxonomic scope" value="Eukaryota"/>
</dbReference>
<dbReference type="GO" id="GO:0007165">
    <property type="term" value="P:signal transduction"/>
    <property type="evidence" value="ECO:0007669"/>
    <property type="project" value="InterPro"/>
</dbReference>
<dbReference type="OrthoDB" id="74705at2759"/>
<evidence type="ECO:0000256" key="5">
    <source>
        <dbReference type="PIRSR" id="PIRSR623088-2"/>
    </source>
</evidence>
<gene>
    <name evidence="9" type="ORF">TVAG_172570</name>
</gene>
<dbReference type="Gene3D" id="1.10.1300.10">
    <property type="entry name" value="3'5'-cyclic nucleotide phosphodiesterase, catalytic domain"/>
    <property type="match status" value="1"/>
</dbReference>
<dbReference type="CDD" id="cd00077">
    <property type="entry name" value="HDc"/>
    <property type="match status" value="1"/>
</dbReference>
<evidence type="ECO:0000256" key="2">
    <source>
        <dbReference type="ARBA" id="ARBA00022723"/>
    </source>
</evidence>
<dbReference type="RefSeq" id="XP_001581986.1">
    <property type="nucleotide sequence ID" value="XM_001581936.1"/>
</dbReference>
<reference evidence="9" key="1">
    <citation type="submission" date="2006-10" db="EMBL/GenBank/DDBJ databases">
        <authorList>
            <person name="Amadeo P."/>
            <person name="Zhao Q."/>
            <person name="Wortman J."/>
            <person name="Fraser-Liggett C."/>
            <person name="Carlton J."/>
        </authorList>
    </citation>
    <scope>NUCLEOTIDE SEQUENCE</scope>
    <source>
        <strain evidence="9">G3</strain>
    </source>
</reference>
<feature type="compositionally biased region" description="Polar residues" evidence="7">
    <location>
        <begin position="1"/>
        <end position="10"/>
    </location>
</feature>
<dbReference type="EMBL" id="DS113193">
    <property type="protein sequence ID" value="EAY21000.1"/>
    <property type="molecule type" value="Genomic_DNA"/>
</dbReference>
<feature type="region of interest" description="Disordered" evidence="7">
    <location>
        <begin position="1"/>
        <end position="22"/>
    </location>
</feature>
<feature type="domain" description="PDEase" evidence="8">
    <location>
        <begin position="711"/>
        <end position="1034"/>
    </location>
</feature>
<dbReference type="SMART" id="SM00065">
    <property type="entry name" value="GAF"/>
    <property type="match status" value="1"/>
</dbReference>
<dbReference type="InParanoid" id="A2DF08"/>
<dbReference type="PRINTS" id="PR00387">
    <property type="entry name" value="PDIESTERASE1"/>
</dbReference>
<keyword evidence="1" id="KW-0140">cGMP</keyword>
<name>A2DF08_TRIV3</name>
<dbReference type="AlphaFoldDB" id="A2DF08"/>
<dbReference type="GO" id="GO:0004115">
    <property type="term" value="F:3',5'-cyclic-AMP phosphodiesterase activity"/>
    <property type="evidence" value="ECO:0000318"/>
    <property type="project" value="GO_Central"/>
</dbReference>
<dbReference type="InterPro" id="IPR003607">
    <property type="entry name" value="HD/PDEase_dom"/>
</dbReference>
<feature type="binding site" evidence="6">
    <location>
        <position position="827"/>
    </location>
    <ligand>
        <name>Zn(2+)</name>
        <dbReference type="ChEBI" id="CHEBI:29105"/>
        <label>1</label>
    </ligand>
</feature>
<proteinExistence type="predicted"/>
<dbReference type="STRING" id="5722.A2DF08"/>
<dbReference type="KEGG" id="tva:5466547"/>
<keyword evidence="2 6" id="KW-0479">Metal-binding</keyword>
<keyword evidence="10" id="KW-1185">Reference proteome</keyword>
<evidence type="ECO:0000256" key="1">
    <source>
        <dbReference type="ARBA" id="ARBA00022535"/>
    </source>
</evidence>
<evidence type="ECO:0000256" key="7">
    <source>
        <dbReference type="SAM" id="MobiDB-lite"/>
    </source>
</evidence>
<dbReference type="PROSITE" id="PS51845">
    <property type="entry name" value="PDEASE_I_2"/>
    <property type="match status" value="1"/>
</dbReference>
<feature type="binding site" evidence="6">
    <location>
        <position position="939"/>
    </location>
    <ligand>
        <name>Zn(2+)</name>
        <dbReference type="ChEBI" id="CHEBI:29105"/>
        <label>1</label>
    </ligand>
</feature>
<dbReference type="InterPro" id="IPR023088">
    <property type="entry name" value="PDEase"/>
</dbReference>